<keyword evidence="11" id="KW-1278">Translocase</keyword>
<dbReference type="EMBL" id="BLXY01000007">
    <property type="protein sequence ID" value="GFO65135.1"/>
    <property type="molecule type" value="Genomic_DNA"/>
</dbReference>
<dbReference type="Pfam" id="PF00403">
    <property type="entry name" value="HMA"/>
    <property type="match status" value="1"/>
</dbReference>
<comment type="caution">
    <text evidence="17">The sequence shown here is derived from an EMBL/GenBank/DDBJ whole genome shotgun (WGS) entry which is preliminary data.</text>
</comment>
<dbReference type="FunFam" id="2.70.150.10:FF:000002">
    <property type="entry name" value="Copper-transporting ATPase 1, putative"/>
    <property type="match status" value="1"/>
</dbReference>
<evidence type="ECO:0000256" key="15">
    <source>
        <dbReference type="RuleBase" id="RU362081"/>
    </source>
</evidence>
<evidence type="ECO:0000256" key="14">
    <source>
        <dbReference type="ARBA" id="ARBA00023136"/>
    </source>
</evidence>
<feature type="transmembrane region" description="Helical" evidence="15">
    <location>
        <begin position="752"/>
        <end position="773"/>
    </location>
</feature>
<keyword evidence="4 15" id="KW-1003">Cell membrane</keyword>
<dbReference type="AlphaFoldDB" id="A0A6V8MY24"/>
<evidence type="ECO:0000256" key="12">
    <source>
        <dbReference type="ARBA" id="ARBA00022989"/>
    </source>
</evidence>
<evidence type="ECO:0000256" key="13">
    <source>
        <dbReference type="ARBA" id="ARBA00023065"/>
    </source>
</evidence>
<evidence type="ECO:0000313" key="18">
    <source>
        <dbReference type="Proteomes" id="UP000568888"/>
    </source>
</evidence>
<dbReference type="InterPro" id="IPR023299">
    <property type="entry name" value="ATPase_P-typ_cyto_dom_N"/>
</dbReference>
<dbReference type="InterPro" id="IPR006121">
    <property type="entry name" value="HMA_dom"/>
</dbReference>
<feature type="transmembrane region" description="Helical" evidence="15">
    <location>
        <begin position="172"/>
        <end position="195"/>
    </location>
</feature>
<dbReference type="GO" id="GO:0005524">
    <property type="term" value="F:ATP binding"/>
    <property type="evidence" value="ECO:0007669"/>
    <property type="project" value="UniProtKB-UniRule"/>
</dbReference>
<keyword evidence="3" id="KW-0813">Transport</keyword>
<evidence type="ECO:0000256" key="5">
    <source>
        <dbReference type="ARBA" id="ARBA00022553"/>
    </source>
</evidence>
<evidence type="ECO:0000256" key="9">
    <source>
        <dbReference type="ARBA" id="ARBA00022840"/>
    </source>
</evidence>
<accession>A0A6V8MY24</accession>
<dbReference type="PANTHER" id="PTHR43520:SF5">
    <property type="entry name" value="CATION-TRANSPORTING P-TYPE ATPASE-RELATED"/>
    <property type="match status" value="1"/>
</dbReference>
<dbReference type="PANTHER" id="PTHR43520">
    <property type="entry name" value="ATP7, ISOFORM B"/>
    <property type="match status" value="1"/>
</dbReference>
<keyword evidence="13" id="KW-0406">Ion transport</keyword>
<dbReference type="InterPro" id="IPR036163">
    <property type="entry name" value="HMA_dom_sf"/>
</dbReference>
<feature type="transmembrane region" description="Helical" evidence="15">
    <location>
        <begin position="420"/>
        <end position="441"/>
    </location>
</feature>
<evidence type="ECO:0000259" key="16">
    <source>
        <dbReference type="PROSITE" id="PS50846"/>
    </source>
</evidence>
<dbReference type="SUPFAM" id="SSF81653">
    <property type="entry name" value="Calcium ATPase, transduction domain A"/>
    <property type="match status" value="1"/>
</dbReference>
<dbReference type="InterPro" id="IPR059000">
    <property type="entry name" value="ATPase_P-type_domA"/>
</dbReference>
<dbReference type="GO" id="GO:0005507">
    <property type="term" value="F:copper ion binding"/>
    <property type="evidence" value="ECO:0007669"/>
    <property type="project" value="TreeGrafter"/>
</dbReference>
<proteinExistence type="inferred from homology"/>
<dbReference type="GO" id="GO:0005886">
    <property type="term" value="C:plasma membrane"/>
    <property type="evidence" value="ECO:0007669"/>
    <property type="project" value="UniProtKB-SubCell"/>
</dbReference>
<dbReference type="InterPro" id="IPR008250">
    <property type="entry name" value="ATPase_P-typ_transduc_dom_A_sf"/>
</dbReference>
<dbReference type="Gene3D" id="2.70.150.10">
    <property type="entry name" value="Calcium-transporting ATPase, cytoplasmic transduction domain A"/>
    <property type="match status" value="1"/>
</dbReference>
<keyword evidence="12 15" id="KW-1133">Transmembrane helix</keyword>
<dbReference type="GO" id="GO:0055070">
    <property type="term" value="P:copper ion homeostasis"/>
    <property type="evidence" value="ECO:0007669"/>
    <property type="project" value="TreeGrafter"/>
</dbReference>
<dbReference type="PROSITE" id="PS00154">
    <property type="entry name" value="ATPASE_E1_E2"/>
    <property type="match status" value="1"/>
</dbReference>
<dbReference type="Gene3D" id="3.30.70.100">
    <property type="match status" value="1"/>
</dbReference>
<keyword evidence="10" id="KW-0460">Magnesium</keyword>
<evidence type="ECO:0000256" key="4">
    <source>
        <dbReference type="ARBA" id="ARBA00022475"/>
    </source>
</evidence>
<dbReference type="SUPFAM" id="SSF56784">
    <property type="entry name" value="HAD-like"/>
    <property type="match status" value="1"/>
</dbReference>
<protein>
    <submittedName>
        <fullName evidence="17">Copper-transporting ATPase</fullName>
    </submittedName>
</protein>
<dbReference type="NCBIfam" id="TIGR01494">
    <property type="entry name" value="ATPase_P-type"/>
    <property type="match status" value="1"/>
</dbReference>
<dbReference type="InterPro" id="IPR021993">
    <property type="entry name" value="ATPase-cat-bd"/>
</dbReference>
<evidence type="ECO:0000256" key="1">
    <source>
        <dbReference type="ARBA" id="ARBA00004651"/>
    </source>
</evidence>
<feature type="transmembrane region" description="Helical" evidence="15">
    <location>
        <begin position="207"/>
        <end position="233"/>
    </location>
</feature>
<keyword evidence="5" id="KW-0597">Phosphoprotein</keyword>
<dbReference type="GO" id="GO:0016887">
    <property type="term" value="F:ATP hydrolysis activity"/>
    <property type="evidence" value="ECO:0007669"/>
    <property type="project" value="InterPro"/>
</dbReference>
<feature type="transmembrane region" description="Helical" evidence="15">
    <location>
        <begin position="269"/>
        <end position="286"/>
    </location>
</feature>
<keyword evidence="7 15" id="KW-0479">Metal-binding</keyword>
<keyword evidence="6 15" id="KW-0812">Transmembrane</keyword>
<comment type="subcellular location">
    <subcellularLocation>
        <location evidence="1">Cell membrane</location>
        <topology evidence="1">Multi-pass membrane protein</topology>
    </subcellularLocation>
</comment>
<keyword evidence="14 15" id="KW-0472">Membrane</keyword>
<dbReference type="PRINTS" id="PR00119">
    <property type="entry name" value="CATATPASE"/>
</dbReference>
<feature type="transmembrane region" description="Helical" evidence="15">
    <location>
        <begin position="779"/>
        <end position="798"/>
    </location>
</feature>
<dbReference type="InterPro" id="IPR023214">
    <property type="entry name" value="HAD_sf"/>
</dbReference>
<dbReference type="Proteomes" id="UP000568888">
    <property type="component" value="Unassembled WGS sequence"/>
</dbReference>
<dbReference type="PRINTS" id="PR00120">
    <property type="entry name" value="HATPASE"/>
</dbReference>
<dbReference type="SUPFAM" id="SSF81665">
    <property type="entry name" value="Calcium ATPase, transmembrane domain M"/>
    <property type="match status" value="1"/>
</dbReference>
<evidence type="ECO:0000256" key="8">
    <source>
        <dbReference type="ARBA" id="ARBA00022741"/>
    </source>
</evidence>
<dbReference type="InterPro" id="IPR027256">
    <property type="entry name" value="P-typ_ATPase_IB"/>
</dbReference>
<evidence type="ECO:0000256" key="6">
    <source>
        <dbReference type="ARBA" id="ARBA00022692"/>
    </source>
</evidence>
<organism evidence="17 18">
    <name type="scientific">Geomonas paludis</name>
    <dbReference type="NCBI Taxonomy" id="2740185"/>
    <lineage>
        <taxon>Bacteria</taxon>
        <taxon>Pseudomonadati</taxon>
        <taxon>Thermodesulfobacteriota</taxon>
        <taxon>Desulfuromonadia</taxon>
        <taxon>Geobacterales</taxon>
        <taxon>Geobacteraceae</taxon>
        <taxon>Geomonas</taxon>
    </lineage>
</organism>
<dbReference type="Pfam" id="PF00122">
    <property type="entry name" value="E1-E2_ATPase"/>
    <property type="match status" value="1"/>
</dbReference>
<dbReference type="InterPro" id="IPR036412">
    <property type="entry name" value="HAD-like_sf"/>
</dbReference>
<keyword evidence="8 15" id="KW-0547">Nucleotide-binding</keyword>
<dbReference type="Pfam" id="PF12156">
    <property type="entry name" value="ATPase-cat_bd"/>
    <property type="match status" value="1"/>
</dbReference>
<dbReference type="InterPro" id="IPR023298">
    <property type="entry name" value="ATPase_P-typ_TM_dom_sf"/>
</dbReference>
<evidence type="ECO:0000256" key="10">
    <source>
        <dbReference type="ARBA" id="ARBA00022842"/>
    </source>
</evidence>
<feature type="domain" description="HMA" evidence="16">
    <location>
        <begin position="88"/>
        <end position="154"/>
    </location>
</feature>
<dbReference type="CDD" id="cd00371">
    <property type="entry name" value="HMA"/>
    <property type="match status" value="1"/>
</dbReference>
<feature type="transmembrane region" description="Helical" evidence="15">
    <location>
        <begin position="447"/>
        <end position="468"/>
    </location>
</feature>
<dbReference type="NCBIfam" id="TIGR01511">
    <property type="entry name" value="ATPase-IB1_Cu"/>
    <property type="match status" value="1"/>
</dbReference>
<dbReference type="SUPFAM" id="SSF55008">
    <property type="entry name" value="HMA, heavy metal-associated domain"/>
    <property type="match status" value="1"/>
</dbReference>
<evidence type="ECO:0000256" key="2">
    <source>
        <dbReference type="ARBA" id="ARBA00006024"/>
    </source>
</evidence>
<dbReference type="InterPro" id="IPR001757">
    <property type="entry name" value="P_typ_ATPase"/>
</dbReference>
<name>A0A6V8MY24_9BACT</name>
<dbReference type="GO" id="GO:0043682">
    <property type="term" value="F:P-type divalent copper transporter activity"/>
    <property type="evidence" value="ECO:0007669"/>
    <property type="project" value="TreeGrafter"/>
</dbReference>
<dbReference type="Pfam" id="PF00702">
    <property type="entry name" value="Hydrolase"/>
    <property type="match status" value="1"/>
</dbReference>
<reference evidence="18" key="1">
    <citation type="submission" date="2020-06" db="EMBL/GenBank/DDBJ databases">
        <title>Draft genomic sequecing of Geomonas sp. Red736.</title>
        <authorList>
            <person name="Itoh H."/>
            <person name="Xu Z.X."/>
            <person name="Ushijima N."/>
            <person name="Masuda Y."/>
            <person name="Shiratori Y."/>
            <person name="Senoo K."/>
        </authorList>
    </citation>
    <scope>NUCLEOTIDE SEQUENCE [LARGE SCALE GENOMIC DNA]</scope>
    <source>
        <strain evidence="18">Red736</strain>
    </source>
</reference>
<gene>
    <name evidence="17" type="ORF">GMPD_30540</name>
</gene>
<evidence type="ECO:0000256" key="11">
    <source>
        <dbReference type="ARBA" id="ARBA00022967"/>
    </source>
</evidence>
<evidence type="ECO:0000313" key="17">
    <source>
        <dbReference type="EMBL" id="GFO65135.1"/>
    </source>
</evidence>
<evidence type="ECO:0000256" key="3">
    <source>
        <dbReference type="ARBA" id="ARBA00022448"/>
    </source>
</evidence>
<keyword evidence="9 15" id="KW-0067">ATP-binding</keyword>
<dbReference type="Gene3D" id="3.40.1110.10">
    <property type="entry name" value="Calcium-transporting ATPase, cytoplasmic domain N"/>
    <property type="match status" value="1"/>
</dbReference>
<sequence length="806" mass="85777">MRSVSGPCFHCGADIPPGMLVEERMPDAVLSFCCHGCHGAYLLISGSGLADYYRRRDWQETGLIPQAFKGEYRDAYLSRFVYPATEGSVIDIIIDGIRCASCVWLNEKIIGAIPGVLDARVNYATGRARVRFDPDRITPAAIFNRIDQIGYVPRPYTEDAARQAGQRVHKDLLVRFGTAFFLTMQLMAYAFALYAGYFQGIEPQMKAYLQLFSLLVTTPVIFYCGWPFLAGAWRGICNGAPNMELLIAIGTLSSYGYSVYATFTGGEVYYETAAMIVTLILAGRLLEHGAKRRASSGIGRLLELCSGQAQRFVGEQLETVEPSELKPGDLILVAPGERFPVDGTVTEGMSDVDESAATGEPLPRVKKAGDQVIAGSSNLTGALRVHCLRKTGDSFIARVAQLVEEAQSRRAPIQAIADRVSAYFVPAVLTLAVATFCWHYSQGRSLGASLMVALAVLVIACPCALGLATPTAILAGTGAAAAHGVIFKGGDVLEGLSRVSIAVFDKTGTLTRGAPMLVDIQAGSGMSPRQVLALAAAVECGSLHPIARAVRDYAARHDIEYPAGTELVTLAGAGVTGRVASETVALGSVPFLERLGVSGIPAELESPEGGMLVGVAHKGRYCGTLTFKDRMRDDAPGMVSYFRRKGIDTLLLSGDRQECTDKVARSAGVARGIGSLSPADKTEEITKLQAQGATVLMVGDGINDAPALSAADVGCAVAGGTDIALETSDLVLAKPDLERLSLAHRMARRTMAVVRQNLVWAFLYNLIGIPLAMTGRLTPIYAAAAMALSSVCVVGNSLRLMRTPDE</sequence>
<evidence type="ECO:0000256" key="7">
    <source>
        <dbReference type="ARBA" id="ARBA00022723"/>
    </source>
</evidence>
<dbReference type="PROSITE" id="PS50846">
    <property type="entry name" value="HMA_2"/>
    <property type="match status" value="1"/>
</dbReference>
<dbReference type="Gene3D" id="3.40.50.1000">
    <property type="entry name" value="HAD superfamily/HAD-like"/>
    <property type="match status" value="1"/>
</dbReference>
<comment type="similarity">
    <text evidence="2 15">Belongs to the cation transport ATPase (P-type) (TC 3.A.3) family. Type IB subfamily.</text>
</comment>
<dbReference type="InterPro" id="IPR018303">
    <property type="entry name" value="ATPase_P-typ_P_site"/>
</dbReference>
<dbReference type="NCBIfam" id="TIGR01525">
    <property type="entry name" value="ATPase-IB_hvy"/>
    <property type="match status" value="1"/>
</dbReference>